<proteinExistence type="predicted"/>
<evidence type="ECO:0000256" key="1">
    <source>
        <dbReference type="SAM" id="MobiDB-lite"/>
    </source>
</evidence>
<dbReference type="EMBL" id="BGPR01001960">
    <property type="protein sequence ID" value="GBM65118.1"/>
    <property type="molecule type" value="Genomic_DNA"/>
</dbReference>
<dbReference type="AlphaFoldDB" id="A0A4Y2HIP2"/>
<gene>
    <name evidence="2" type="ORF">AVEN_70837_1</name>
</gene>
<comment type="caution">
    <text evidence="2">The sequence shown here is derived from an EMBL/GenBank/DDBJ whole genome shotgun (WGS) entry which is preliminary data.</text>
</comment>
<feature type="region of interest" description="Disordered" evidence="1">
    <location>
        <begin position="57"/>
        <end position="81"/>
    </location>
</feature>
<protein>
    <submittedName>
        <fullName evidence="2">Uncharacterized protein</fullName>
    </submittedName>
</protein>
<accession>A0A4Y2HIP2</accession>
<dbReference type="Proteomes" id="UP000499080">
    <property type="component" value="Unassembled WGS sequence"/>
</dbReference>
<keyword evidence="3" id="KW-1185">Reference proteome</keyword>
<name>A0A4Y2HIP2_ARAVE</name>
<evidence type="ECO:0000313" key="3">
    <source>
        <dbReference type="Proteomes" id="UP000499080"/>
    </source>
</evidence>
<evidence type="ECO:0000313" key="2">
    <source>
        <dbReference type="EMBL" id="GBM65118.1"/>
    </source>
</evidence>
<organism evidence="2 3">
    <name type="scientific">Araneus ventricosus</name>
    <name type="common">Orbweaver spider</name>
    <name type="synonym">Epeira ventricosa</name>
    <dbReference type="NCBI Taxonomy" id="182803"/>
    <lineage>
        <taxon>Eukaryota</taxon>
        <taxon>Metazoa</taxon>
        <taxon>Ecdysozoa</taxon>
        <taxon>Arthropoda</taxon>
        <taxon>Chelicerata</taxon>
        <taxon>Arachnida</taxon>
        <taxon>Araneae</taxon>
        <taxon>Araneomorphae</taxon>
        <taxon>Entelegynae</taxon>
        <taxon>Araneoidea</taxon>
        <taxon>Araneidae</taxon>
        <taxon>Araneus</taxon>
    </lineage>
</organism>
<reference evidence="2 3" key="1">
    <citation type="journal article" date="2019" name="Sci. Rep.">
        <title>Orb-weaving spider Araneus ventricosus genome elucidates the spidroin gene catalogue.</title>
        <authorList>
            <person name="Kono N."/>
            <person name="Nakamura H."/>
            <person name="Ohtoshi R."/>
            <person name="Moran D.A.P."/>
            <person name="Shinohara A."/>
            <person name="Yoshida Y."/>
            <person name="Fujiwara M."/>
            <person name="Mori M."/>
            <person name="Tomita M."/>
            <person name="Arakawa K."/>
        </authorList>
    </citation>
    <scope>NUCLEOTIDE SEQUENCE [LARGE SCALE GENOMIC DNA]</scope>
</reference>
<sequence length="81" mass="9207">MFLQFFSYLFLMEKKISAGMAFRLYYIPANDVNELMDSNSKEPSLTEMHEQVATVKAVTSDPDPPEKQMAIASMTKGLDHE</sequence>